<dbReference type="GO" id="GO:0043916">
    <property type="term" value="F:DNA-7-methylguanine glycosylase activity"/>
    <property type="evidence" value="ECO:0007669"/>
    <property type="project" value="TreeGrafter"/>
</dbReference>
<dbReference type="PANTHER" id="PTHR43003:SF13">
    <property type="entry name" value="DNA-3-METHYLADENINE GLYCOSYLASE 2"/>
    <property type="match status" value="1"/>
</dbReference>
<dbReference type="RefSeq" id="WP_115515724.1">
    <property type="nucleotide sequence ID" value="NZ_QRGO01000001.1"/>
</dbReference>
<sequence>MTHYLHTQADLEAGLADLIRIDPRLAPVAETAGAFNLRRREGGYPGLCAIVCGQQLSTASAAAIRERLFKAFDPFHHDAVRTARSDKLKRLGLSNAKIKAVKEIGKAVSTGAIDLNAIGEMDADSAHQLLTALHGVGPWTADIYLLFCLGHADAFPAGDLAVQEAARIALNLRKRPDPKALTKIAEAWRPWRGVAAHLMWAYYHVVKRREGISVETAAKTVKAKKHWPQIKKTKTSAKKTLAKKTSAKKKAATAGSARKTKGAKRAT</sequence>
<dbReference type="InterPro" id="IPR051912">
    <property type="entry name" value="Alkylbase_DNA_Glycosylase/TA"/>
</dbReference>
<evidence type="ECO:0000256" key="5">
    <source>
        <dbReference type="SAM" id="MobiDB-lite"/>
    </source>
</evidence>
<evidence type="ECO:0000256" key="4">
    <source>
        <dbReference type="ARBA" id="ARBA00023204"/>
    </source>
</evidence>
<keyword evidence="8" id="KW-1185">Reference proteome</keyword>
<dbReference type="Pfam" id="PF00730">
    <property type="entry name" value="HhH-GPD"/>
    <property type="match status" value="1"/>
</dbReference>
<dbReference type="CDD" id="cd00056">
    <property type="entry name" value="ENDO3c"/>
    <property type="match status" value="1"/>
</dbReference>
<dbReference type="Gene3D" id="1.10.1670.40">
    <property type="match status" value="1"/>
</dbReference>
<dbReference type="GO" id="GO:0006285">
    <property type="term" value="P:base-excision repair, AP site formation"/>
    <property type="evidence" value="ECO:0007669"/>
    <property type="project" value="TreeGrafter"/>
</dbReference>
<gene>
    <name evidence="7" type="ORF">DXH78_03325</name>
</gene>
<dbReference type="AlphaFoldDB" id="A0A371B801"/>
<dbReference type="Gene3D" id="1.10.340.30">
    <property type="entry name" value="Hypothetical protein, domain 2"/>
    <property type="match status" value="1"/>
</dbReference>
<feature type="region of interest" description="Disordered" evidence="5">
    <location>
        <begin position="228"/>
        <end position="267"/>
    </location>
</feature>
<evidence type="ECO:0000256" key="3">
    <source>
        <dbReference type="ARBA" id="ARBA00022763"/>
    </source>
</evidence>
<dbReference type="GO" id="GO:0008725">
    <property type="term" value="F:DNA-3-methyladenine glycosylase activity"/>
    <property type="evidence" value="ECO:0007669"/>
    <property type="project" value="TreeGrafter"/>
</dbReference>
<evidence type="ECO:0000256" key="1">
    <source>
        <dbReference type="ARBA" id="ARBA00000086"/>
    </source>
</evidence>
<dbReference type="Proteomes" id="UP000263993">
    <property type="component" value="Unassembled WGS sequence"/>
</dbReference>
<dbReference type="GO" id="GO:0005737">
    <property type="term" value="C:cytoplasm"/>
    <property type="evidence" value="ECO:0007669"/>
    <property type="project" value="TreeGrafter"/>
</dbReference>
<dbReference type="InterPro" id="IPR003265">
    <property type="entry name" value="HhH-GPD_domain"/>
</dbReference>
<evidence type="ECO:0000313" key="7">
    <source>
        <dbReference type="EMBL" id="RDV03700.1"/>
    </source>
</evidence>
<evidence type="ECO:0000313" key="8">
    <source>
        <dbReference type="Proteomes" id="UP000263993"/>
    </source>
</evidence>
<feature type="compositionally biased region" description="Basic residues" evidence="5">
    <location>
        <begin position="258"/>
        <end position="267"/>
    </location>
</feature>
<organism evidence="7 8">
    <name type="scientific">Undibacter mobilis</name>
    <dbReference type="NCBI Taxonomy" id="2292256"/>
    <lineage>
        <taxon>Bacteria</taxon>
        <taxon>Pseudomonadati</taxon>
        <taxon>Pseudomonadota</taxon>
        <taxon>Alphaproteobacteria</taxon>
        <taxon>Hyphomicrobiales</taxon>
        <taxon>Nitrobacteraceae</taxon>
        <taxon>Undibacter</taxon>
    </lineage>
</organism>
<name>A0A371B801_9BRAD</name>
<dbReference type="GO" id="GO:0032993">
    <property type="term" value="C:protein-DNA complex"/>
    <property type="evidence" value="ECO:0007669"/>
    <property type="project" value="TreeGrafter"/>
</dbReference>
<feature type="compositionally biased region" description="Basic residues" evidence="5">
    <location>
        <begin position="228"/>
        <end position="251"/>
    </location>
</feature>
<proteinExistence type="predicted"/>
<dbReference type="EC" id="3.2.2.21" evidence="2"/>
<dbReference type="SMART" id="SM00478">
    <property type="entry name" value="ENDO3c"/>
    <property type="match status" value="1"/>
</dbReference>
<keyword evidence="3" id="KW-0227">DNA damage</keyword>
<dbReference type="InterPro" id="IPR011257">
    <property type="entry name" value="DNA_glycosylase"/>
</dbReference>
<accession>A0A371B801</accession>
<evidence type="ECO:0000256" key="2">
    <source>
        <dbReference type="ARBA" id="ARBA00012000"/>
    </source>
</evidence>
<dbReference type="EMBL" id="QRGO01000001">
    <property type="protein sequence ID" value="RDV03700.1"/>
    <property type="molecule type" value="Genomic_DNA"/>
</dbReference>
<comment type="catalytic activity">
    <reaction evidence="1">
        <text>Hydrolysis of alkylated DNA, releasing 3-methyladenine, 3-methylguanine, 7-methylguanine and 7-methyladenine.</text>
        <dbReference type="EC" id="3.2.2.21"/>
    </reaction>
</comment>
<dbReference type="PANTHER" id="PTHR43003">
    <property type="entry name" value="DNA-3-METHYLADENINE GLYCOSYLASE"/>
    <property type="match status" value="1"/>
</dbReference>
<dbReference type="GO" id="GO:0006307">
    <property type="term" value="P:DNA alkylation repair"/>
    <property type="evidence" value="ECO:0007669"/>
    <property type="project" value="TreeGrafter"/>
</dbReference>
<protein>
    <recommendedName>
        <fullName evidence="2">DNA-3-methyladenine glycosylase II</fullName>
        <ecNumber evidence="2">3.2.2.21</ecNumber>
    </recommendedName>
</protein>
<dbReference type="GO" id="GO:0032131">
    <property type="term" value="F:alkylated DNA binding"/>
    <property type="evidence" value="ECO:0007669"/>
    <property type="project" value="TreeGrafter"/>
</dbReference>
<feature type="domain" description="HhH-GPD" evidence="6">
    <location>
        <begin position="52"/>
        <end position="204"/>
    </location>
</feature>
<dbReference type="SUPFAM" id="SSF48150">
    <property type="entry name" value="DNA-glycosylase"/>
    <property type="match status" value="1"/>
</dbReference>
<comment type="caution">
    <text evidence="7">The sequence shown here is derived from an EMBL/GenBank/DDBJ whole genome shotgun (WGS) entry which is preliminary data.</text>
</comment>
<evidence type="ECO:0000259" key="6">
    <source>
        <dbReference type="SMART" id="SM00478"/>
    </source>
</evidence>
<keyword evidence="4" id="KW-0234">DNA repair</keyword>
<dbReference type="OrthoDB" id="9785929at2"/>
<reference evidence="8" key="1">
    <citation type="submission" date="2018-08" db="EMBL/GenBank/DDBJ databases">
        <authorList>
            <person name="Kim S.-J."/>
            <person name="Jung G.-Y."/>
        </authorList>
    </citation>
    <scope>NUCLEOTIDE SEQUENCE [LARGE SCALE GENOMIC DNA]</scope>
    <source>
        <strain evidence="8">GY_H</strain>
    </source>
</reference>